<comment type="caution">
    <text evidence="2">The sequence shown here is derived from an EMBL/GenBank/DDBJ whole genome shotgun (WGS) entry which is preliminary data.</text>
</comment>
<reference evidence="2" key="1">
    <citation type="submission" date="2023-03" db="EMBL/GenBank/DDBJ databases">
        <title>Massive genome expansion in bonnet fungi (Mycena s.s.) driven by repeated elements and novel gene families across ecological guilds.</title>
        <authorList>
            <consortium name="Lawrence Berkeley National Laboratory"/>
            <person name="Harder C.B."/>
            <person name="Miyauchi S."/>
            <person name="Viragh M."/>
            <person name="Kuo A."/>
            <person name="Thoen E."/>
            <person name="Andreopoulos B."/>
            <person name="Lu D."/>
            <person name="Skrede I."/>
            <person name="Drula E."/>
            <person name="Henrissat B."/>
            <person name="Morin E."/>
            <person name="Kohler A."/>
            <person name="Barry K."/>
            <person name="LaButti K."/>
            <person name="Morin E."/>
            <person name="Salamov A."/>
            <person name="Lipzen A."/>
            <person name="Mereny Z."/>
            <person name="Hegedus B."/>
            <person name="Baldrian P."/>
            <person name="Stursova M."/>
            <person name="Weitz H."/>
            <person name="Taylor A."/>
            <person name="Grigoriev I.V."/>
            <person name="Nagy L.G."/>
            <person name="Martin F."/>
            <person name="Kauserud H."/>
        </authorList>
    </citation>
    <scope>NUCLEOTIDE SEQUENCE</scope>
    <source>
        <strain evidence="2">CBHHK002</strain>
    </source>
</reference>
<dbReference type="AlphaFoldDB" id="A0AAD7A521"/>
<keyword evidence="1" id="KW-0472">Membrane</keyword>
<gene>
    <name evidence="2" type="ORF">DFH08DRAFT_807017</name>
</gene>
<keyword evidence="1" id="KW-0812">Transmembrane</keyword>
<name>A0AAD7A521_9AGAR</name>
<organism evidence="2 3">
    <name type="scientific">Mycena albidolilacea</name>
    <dbReference type="NCBI Taxonomy" id="1033008"/>
    <lineage>
        <taxon>Eukaryota</taxon>
        <taxon>Fungi</taxon>
        <taxon>Dikarya</taxon>
        <taxon>Basidiomycota</taxon>
        <taxon>Agaricomycotina</taxon>
        <taxon>Agaricomycetes</taxon>
        <taxon>Agaricomycetidae</taxon>
        <taxon>Agaricales</taxon>
        <taxon>Marasmiineae</taxon>
        <taxon>Mycenaceae</taxon>
        <taxon>Mycena</taxon>
    </lineage>
</organism>
<protein>
    <submittedName>
        <fullName evidence="2">Uncharacterized protein</fullName>
    </submittedName>
</protein>
<proteinExistence type="predicted"/>
<dbReference type="EMBL" id="JARIHO010000015">
    <property type="protein sequence ID" value="KAJ7349667.1"/>
    <property type="molecule type" value="Genomic_DNA"/>
</dbReference>
<keyword evidence="3" id="KW-1185">Reference proteome</keyword>
<evidence type="ECO:0000256" key="1">
    <source>
        <dbReference type="SAM" id="Phobius"/>
    </source>
</evidence>
<feature type="transmembrane region" description="Helical" evidence="1">
    <location>
        <begin position="73"/>
        <end position="92"/>
    </location>
</feature>
<keyword evidence="1" id="KW-1133">Transmembrane helix</keyword>
<evidence type="ECO:0000313" key="3">
    <source>
        <dbReference type="Proteomes" id="UP001218218"/>
    </source>
</evidence>
<dbReference type="Proteomes" id="UP001218218">
    <property type="component" value="Unassembled WGS sequence"/>
</dbReference>
<sequence length="222" mass="24891">MFDLVKYDNHTPGKLLPARGTLFSSCLEAIASKCLRWFALNLMLFLLPLLGGSLVMLTLGARLGIYVHKNPHQLAYMLTYLAICLGSANFFIGSYNSRYSSLDSSRSFPVVVDSDTTVEEIYSHLQALGILSGSQFQHFYFAYRDNAQLPASTIDRSTQWRVWIWRNYWDEAVLKGPVLPHCTCAEKLPTPFVPPTSSRTHMLDCEQAQNAGTACLKQAQSL</sequence>
<accession>A0AAD7A521</accession>
<feature type="transmembrane region" description="Helical" evidence="1">
    <location>
        <begin position="37"/>
        <end position="61"/>
    </location>
</feature>
<evidence type="ECO:0000313" key="2">
    <source>
        <dbReference type="EMBL" id="KAJ7349667.1"/>
    </source>
</evidence>